<reference evidence="6" key="3">
    <citation type="submission" date="2025-09" db="UniProtKB">
        <authorList>
            <consortium name="Ensembl"/>
        </authorList>
    </citation>
    <scope>IDENTIFICATION</scope>
</reference>
<dbReference type="Gene3D" id="3.90.290.10">
    <property type="entry name" value="TGF-beta binding (TB) domain"/>
    <property type="match status" value="1"/>
</dbReference>
<dbReference type="SUPFAM" id="SSF57581">
    <property type="entry name" value="TB module/8-cys domain"/>
    <property type="match status" value="1"/>
</dbReference>
<dbReference type="InterPro" id="IPR017878">
    <property type="entry name" value="TB_dom"/>
</dbReference>
<name>A0A4W5MXD3_9TELE</name>
<keyword evidence="3" id="KW-1015">Disulfide bond</keyword>
<dbReference type="Proteomes" id="UP000314982">
    <property type="component" value="Unassembled WGS sequence"/>
</dbReference>
<evidence type="ECO:0000256" key="4">
    <source>
        <dbReference type="ARBA" id="ARBA00023180"/>
    </source>
</evidence>
<sequence length="136" mass="13413">MQCCCDTGRCWASGQIAEMCPVRGSDEYRRLCIEGVPHGTGNGGFPHGGFPNGGGYPNGGGNGHGYSYGYKLNPNGPNGNGHHGNGGGIGGGGIGGGGQGGGGNGFGGNGGGRNIGELVRPQQVSIGSCCIISLWF</sequence>
<reference evidence="7" key="1">
    <citation type="submission" date="2018-06" db="EMBL/GenBank/DDBJ databases">
        <title>Genome assembly of Danube salmon.</title>
        <authorList>
            <person name="Macqueen D.J."/>
            <person name="Gundappa M.K."/>
        </authorList>
    </citation>
    <scope>NUCLEOTIDE SEQUENCE [LARGE SCALE GENOMIC DNA]</scope>
</reference>
<keyword evidence="7" id="KW-1185">Reference proteome</keyword>
<organism evidence="6 7">
    <name type="scientific">Hucho hucho</name>
    <name type="common">huchen</name>
    <dbReference type="NCBI Taxonomy" id="62062"/>
    <lineage>
        <taxon>Eukaryota</taxon>
        <taxon>Metazoa</taxon>
        <taxon>Chordata</taxon>
        <taxon>Craniata</taxon>
        <taxon>Vertebrata</taxon>
        <taxon>Euteleostomi</taxon>
        <taxon>Actinopterygii</taxon>
        <taxon>Neopterygii</taxon>
        <taxon>Teleostei</taxon>
        <taxon>Protacanthopterygii</taxon>
        <taxon>Salmoniformes</taxon>
        <taxon>Salmonidae</taxon>
        <taxon>Salmoninae</taxon>
        <taxon>Hucho</taxon>
    </lineage>
</organism>
<dbReference type="PROSITE" id="PS51364">
    <property type="entry name" value="TB"/>
    <property type="match status" value="1"/>
</dbReference>
<dbReference type="AlphaFoldDB" id="A0A4W5MXD3"/>
<proteinExistence type="predicted"/>
<evidence type="ECO:0000313" key="7">
    <source>
        <dbReference type="Proteomes" id="UP000314982"/>
    </source>
</evidence>
<evidence type="ECO:0000256" key="3">
    <source>
        <dbReference type="ARBA" id="ARBA00023157"/>
    </source>
</evidence>
<accession>A0A4W5MXD3</accession>
<dbReference type="Pfam" id="PF00683">
    <property type="entry name" value="TB"/>
    <property type="match status" value="1"/>
</dbReference>
<reference evidence="6" key="2">
    <citation type="submission" date="2025-08" db="UniProtKB">
        <authorList>
            <consortium name="Ensembl"/>
        </authorList>
    </citation>
    <scope>IDENTIFICATION</scope>
</reference>
<evidence type="ECO:0000259" key="5">
    <source>
        <dbReference type="PROSITE" id="PS51364"/>
    </source>
</evidence>
<evidence type="ECO:0000256" key="2">
    <source>
        <dbReference type="ARBA" id="ARBA00022737"/>
    </source>
</evidence>
<keyword evidence="2" id="KW-0677">Repeat</keyword>
<keyword evidence="4" id="KW-0325">Glycoprotein</keyword>
<dbReference type="STRING" id="62062.ENSHHUP00000043676"/>
<keyword evidence="1" id="KW-0732">Signal</keyword>
<feature type="domain" description="TB" evidence="5">
    <location>
        <begin position="1"/>
        <end position="32"/>
    </location>
</feature>
<protein>
    <recommendedName>
        <fullName evidence="5">TB domain-containing protein</fullName>
    </recommendedName>
</protein>
<dbReference type="InterPro" id="IPR036773">
    <property type="entry name" value="TB_dom_sf"/>
</dbReference>
<evidence type="ECO:0000313" key="6">
    <source>
        <dbReference type="Ensembl" id="ENSHHUP00000043676.1"/>
    </source>
</evidence>
<evidence type="ECO:0000256" key="1">
    <source>
        <dbReference type="ARBA" id="ARBA00022729"/>
    </source>
</evidence>
<dbReference type="Ensembl" id="ENSHHUT00000045314.1">
    <property type="protein sequence ID" value="ENSHHUP00000043676.1"/>
    <property type="gene ID" value="ENSHHUG00000026796.1"/>
</dbReference>